<dbReference type="InterPro" id="IPR008906">
    <property type="entry name" value="HATC_C_dom"/>
</dbReference>
<dbReference type="GO" id="GO:0046983">
    <property type="term" value="F:protein dimerization activity"/>
    <property type="evidence" value="ECO:0007669"/>
    <property type="project" value="InterPro"/>
</dbReference>
<evidence type="ECO:0000259" key="2">
    <source>
        <dbReference type="Pfam" id="PF05699"/>
    </source>
</evidence>
<dbReference type="Pfam" id="PF05699">
    <property type="entry name" value="Dimer_Tnp_hAT"/>
    <property type="match status" value="1"/>
</dbReference>
<accession>A0AAV1H049</accession>
<organism evidence="3 4">
    <name type="scientific">Xyrichtys novacula</name>
    <name type="common">Pearly razorfish</name>
    <name type="synonym">Hemipteronotus novacula</name>
    <dbReference type="NCBI Taxonomy" id="13765"/>
    <lineage>
        <taxon>Eukaryota</taxon>
        <taxon>Metazoa</taxon>
        <taxon>Chordata</taxon>
        <taxon>Craniata</taxon>
        <taxon>Vertebrata</taxon>
        <taxon>Euteleostomi</taxon>
        <taxon>Actinopterygii</taxon>
        <taxon>Neopterygii</taxon>
        <taxon>Teleostei</taxon>
        <taxon>Neoteleostei</taxon>
        <taxon>Acanthomorphata</taxon>
        <taxon>Eupercaria</taxon>
        <taxon>Labriformes</taxon>
        <taxon>Labridae</taxon>
        <taxon>Xyrichtys</taxon>
    </lineage>
</organism>
<dbReference type="Proteomes" id="UP001178508">
    <property type="component" value="Chromosome 18"/>
</dbReference>
<evidence type="ECO:0000313" key="3">
    <source>
        <dbReference type="EMBL" id="CAJ1079287.1"/>
    </source>
</evidence>
<evidence type="ECO:0000256" key="1">
    <source>
        <dbReference type="SAM" id="MobiDB-lite"/>
    </source>
</evidence>
<sequence length="121" mass="13865">MDRQERTSVNFSETNSPLENSLLNSDGSALATEMENLLVLPKEQMSPFELLTYLSQNEICELYPNLWVALRIVCTLPLTVASAEQQEQLEIFHGTRKTVWTGSDKHEQQSWPSDLVQRCHK</sequence>
<feature type="compositionally biased region" description="Polar residues" evidence="1">
    <location>
        <begin position="7"/>
        <end position="25"/>
    </location>
</feature>
<dbReference type="AlphaFoldDB" id="A0AAV1H049"/>
<feature type="domain" description="HAT C-terminal dimerisation" evidence="2">
    <location>
        <begin position="39"/>
        <end position="88"/>
    </location>
</feature>
<feature type="region of interest" description="Disordered" evidence="1">
    <location>
        <begin position="1"/>
        <end position="25"/>
    </location>
</feature>
<proteinExistence type="predicted"/>
<dbReference type="EMBL" id="OY660881">
    <property type="protein sequence ID" value="CAJ1079287.1"/>
    <property type="molecule type" value="Genomic_DNA"/>
</dbReference>
<protein>
    <submittedName>
        <fullName evidence="3">Zinc finger MYM-type protein 1-like</fullName>
    </submittedName>
</protein>
<evidence type="ECO:0000313" key="4">
    <source>
        <dbReference type="Proteomes" id="UP001178508"/>
    </source>
</evidence>
<reference evidence="3" key="1">
    <citation type="submission" date="2023-08" db="EMBL/GenBank/DDBJ databases">
        <authorList>
            <person name="Alioto T."/>
            <person name="Alioto T."/>
            <person name="Gomez Garrido J."/>
        </authorList>
    </citation>
    <scope>NUCLEOTIDE SEQUENCE</scope>
</reference>
<keyword evidence="4" id="KW-1185">Reference proteome</keyword>
<gene>
    <name evidence="3" type="ORF">XNOV1_A013051</name>
</gene>
<name>A0AAV1H049_XYRNO</name>